<dbReference type="Pfam" id="PF13639">
    <property type="entry name" value="zf-RING_2"/>
    <property type="match status" value="1"/>
</dbReference>
<evidence type="ECO:0000256" key="9">
    <source>
        <dbReference type="ARBA" id="ARBA00022786"/>
    </source>
</evidence>
<reference evidence="17 18" key="1">
    <citation type="submission" date="2024-01" db="EMBL/GenBank/DDBJ databases">
        <title>The genomes of 5 underutilized Papilionoideae crops provide insights into root nodulation and disease resistance.</title>
        <authorList>
            <person name="Yuan L."/>
        </authorList>
    </citation>
    <scope>NUCLEOTIDE SEQUENCE [LARGE SCALE GENOMIC DNA]</scope>
    <source>
        <strain evidence="17">LY-2023</strain>
        <tissue evidence="17">Leaf</tissue>
    </source>
</reference>
<keyword evidence="7" id="KW-0479">Metal-binding</keyword>
<evidence type="ECO:0000256" key="5">
    <source>
        <dbReference type="ARBA" id="ARBA00022679"/>
    </source>
</evidence>
<dbReference type="GO" id="GO:0061630">
    <property type="term" value="F:ubiquitin protein ligase activity"/>
    <property type="evidence" value="ECO:0007669"/>
    <property type="project" value="UniProtKB-EC"/>
</dbReference>
<dbReference type="PANTHER" id="PTHR46913">
    <property type="entry name" value="RING-H2 FINGER PROTEIN ATL16"/>
    <property type="match status" value="1"/>
</dbReference>
<evidence type="ECO:0000256" key="13">
    <source>
        <dbReference type="ARBA" id="ARBA00024209"/>
    </source>
</evidence>
<keyword evidence="12 15" id="KW-0472">Membrane</keyword>
<evidence type="ECO:0000259" key="16">
    <source>
        <dbReference type="PROSITE" id="PS50089"/>
    </source>
</evidence>
<evidence type="ECO:0000256" key="14">
    <source>
        <dbReference type="PROSITE-ProRule" id="PRU00175"/>
    </source>
</evidence>
<keyword evidence="8 14" id="KW-0863">Zinc-finger</keyword>
<evidence type="ECO:0000256" key="7">
    <source>
        <dbReference type="ARBA" id="ARBA00022723"/>
    </source>
</evidence>
<dbReference type="EMBL" id="JAYKXN010000004">
    <property type="protein sequence ID" value="KAK7294419.1"/>
    <property type="molecule type" value="Genomic_DNA"/>
</dbReference>
<feature type="domain" description="RING-type" evidence="16">
    <location>
        <begin position="80"/>
        <end position="122"/>
    </location>
</feature>
<evidence type="ECO:0000256" key="8">
    <source>
        <dbReference type="ARBA" id="ARBA00022771"/>
    </source>
</evidence>
<dbReference type="PROSITE" id="PS50089">
    <property type="entry name" value="ZF_RING_2"/>
    <property type="match status" value="1"/>
</dbReference>
<name>A0AAN9JA12_CLITE</name>
<dbReference type="GO" id="GO:0016567">
    <property type="term" value="P:protein ubiquitination"/>
    <property type="evidence" value="ECO:0007669"/>
    <property type="project" value="InterPro"/>
</dbReference>
<proteinExistence type="inferred from homology"/>
<dbReference type="GO" id="GO:0016020">
    <property type="term" value="C:membrane"/>
    <property type="evidence" value="ECO:0007669"/>
    <property type="project" value="UniProtKB-SubCell"/>
</dbReference>
<dbReference type="EC" id="2.3.2.27" evidence="4"/>
<keyword evidence="11 15" id="KW-1133">Transmembrane helix</keyword>
<dbReference type="Proteomes" id="UP001359559">
    <property type="component" value="Unassembled WGS sequence"/>
</dbReference>
<protein>
    <recommendedName>
        <fullName evidence="4">RING-type E3 ubiquitin transferase</fullName>
        <ecNumber evidence="4">2.3.2.27</ecNumber>
    </recommendedName>
</protein>
<dbReference type="AlphaFoldDB" id="A0AAN9JA12"/>
<dbReference type="SMART" id="SM00184">
    <property type="entry name" value="RING"/>
    <property type="match status" value="1"/>
</dbReference>
<evidence type="ECO:0000313" key="17">
    <source>
        <dbReference type="EMBL" id="KAK7294419.1"/>
    </source>
</evidence>
<evidence type="ECO:0000256" key="2">
    <source>
        <dbReference type="ARBA" id="ARBA00004167"/>
    </source>
</evidence>
<dbReference type="InterPro" id="IPR013083">
    <property type="entry name" value="Znf_RING/FYVE/PHD"/>
</dbReference>
<keyword evidence="5" id="KW-0808">Transferase</keyword>
<dbReference type="InterPro" id="IPR044600">
    <property type="entry name" value="ATL1/ATL16-like"/>
</dbReference>
<evidence type="ECO:0000256" key="4">
    <source>
        <dbReference type="ARBA" id="ARBA00012483"/>
    </source>
</evidence>
<evidence type="ECO:0000313" key="18">
    <source>
        <dbReference type="Proteomes" id="UP001359559"/>
    </source>
</evidence>
<evidence type="ECO:0000256" key="6">
    <source>
        <dbReference type="ARBA" id="ARBA00022692"/>
    </source>
</evidence>
<comment type="similarity">
    <text evidence="13">Belongs to the RING-type zinc finger family. ATL subfamily.</text>
</comment>
<dbReference type="Gene3D" id="3.30.40.10">
    <property type="entry name" value="Zinc/RING finger domain, C3HC4 (zinc finger)"/>
    <property type="match status" value="1"/>
</dbReference>
<evidence type="ECO:0000256" key="11">
    <source>
        <dbReference type="ARBA" id="ARBA00022989"/>
    </source>
</evidence>
<keyword evidence="10" id="KW-0862">Zinc</keyword>
<organism evidence="17 18">
    <name type="scientific">Clitoria ternatea</name>
    <name type="common">Butterfly pea</name>
    <dbReference type="NCBI Taxonomy" id="43366"/>
    <lineage>
        <taxon>Eukaryota</taxon>
        <taxon>Viridiplantae</taxon>
        <taxon>Streptophyta</taxon>
        <taxon>Embryophyta</taxon>
        <taxon>Tracheophyta</taxon>
        <taxon>Spermatophyta</taxon>
        <taxon>Magnoliopsida</taxon>
        <taxon>eudicotyledons</taxon>
        <taxon>Gunneridae</taxon>
        <taxon>Pentapetalae</taxon>
        <taxon>rosids</taxon>
        <taxon>fabids</taxon>
        <taxon>Fabales</taxon>
        <taxon>Fabaceae</taxon>
        <taxon>Papilionoideae</taxon>
        <taxon>50 kb inversion clade</taxon>
        <taxon>NPAAA clade</taxon>
        <taxon>indigoferoid/millettioid clade</taxon>
        <taxon>Phaseoleae</taxon>
        <taxon>Clitoria</taxon>
    </lineage>
</organism>
<comment type="caution">
    <text evidence="17">The sequence shown here is derived from an EMBL/GenBank/DDBJ whole genome shotgun (WGS) entry which is preliminary data.</text>
</comment>
<accession>A0AAN9JA12</accession>
<evidence type="ECO:0000256" key="1">
    <source>
        <dbReference type="ARBA" id="ARBA00000900"/>
    </source>
</evidence>
<dbReference type="GO" id="GO:0008270">
    <property type="term" value="F:zinc ion binding"/>
    <property type="evidence" value="ECO:0007669"/>
    <property type="project" value="UniProtKB-KW"/>
</dbReference>
<comment type="catalytic activity">
    <reaction evidence="1">
        <text>S-ubiquitinyl-[E2 ubiquitin-conjugating enzyme]-L-cysteine + [acceptor protein]-L-lysine = [E2 ubiquitin-conjugating enzyme]-L-cysteine + N(6)-ubiquitinyl-[acceptor protein]-L-lysine.</text>
        <dbReference type="EC" id="2.3.2.27"/>
    </reaction>
</comment>
<dbReference type="PANTHER" id="PTHR46913:SF1">
    <property type="entry name" value="RING-H2 FINGER PROTEIN ATL16"/>
    <property type="match status" value="1"/>
</dbReference>
<gene>
    <name evidence="17" type="ORF">RJT34_17308</name>
</gene>
<evidence type="ECO:0000256" key="10">
    <source>
        <dbReference type="ARBA" id="ARBA00022833"/>
    </source>
</evidence>
<evidence type="ECO:0000256" key="15">
    <source>
        <dbReference type="SAM" id="Phobius"/>
    </source>
</evidence>
<comment type="subcellular location">
    <subcellularLocation>
        <location evidence="2">Membrane</location>
        <topology evidence="2">Single-pass membrane protein</topology>
    </subcellularLocation>
</comment>
<keyword evidence="9" id="KW-0833">Ubl conjugation pathway</keyword>
<evidence type="ECO:0000256" key="3">
    <source>
        <dbReference type="ARBA" id="ARBA00004906"/>
    </source>
</evidence>
<dbReference type="InterPro" id="IPR001841">
    <property type="entry name" value="Znf_RING"/>
</dbReference>
<keyword evidence="18" id="KW-1185">Reference proteome</keyword>
<comment type="pathway">
    <text evidence="3">Protein modification; protein ubiquitination.</text>
</comment>
<feature type="transmembrane region" description="Helical" evidence="15">
    <location>
        <begin position="6"/>
        <end position="30"/>
    </location>
</feature>
<dbReference type="SUPFAM" id="SSF57850">
    <property type="entry name" value="RING/U-box"/>
    <property type="match status" value="1"/>
</dbReference>
<keyword evidence="6 15" id="KW-0812">Transmembrane</keyword>
<evidence type="ECO:0000256" key="12">
    <source>
        <dbReference type="ARBA" id="ARBA00023136"/>
    </source>
</evidence>
<sequence>MDTFPYWIVIIVALTISVTFFTITMLGWCIQINHIPSLPTTGLSFDEKFPPCLSLESHSVTFQYRVADAAAEGTTNQTECVICLTPFEEEESVRKLHSCKHMFHTCCIDRWLGSHSGCPLCRTQIDKVITSPSSTVALGESDHQMIMVIVHS</sequence>